<feature type="compositionally biased region" description="Polar residues" evidence="3">
    <location>
        <begin position="415"/>
        <end position="425"/>
    </location>
</feature>
<comment type="function">
    <text evidence="2">Repressor of jasmonate responses.</text>
</comment>
<feature type="region of interest" description="Disordered" evidence="3">
    <location>
        <begin position="412"/>
        <end position="448"/>
    </location>
</feature>
<protein>
    <recommendedName>
        <fullName evidence="2">Protein TIFY</fullName>
    </recommendedName>
    <alternativeName>
        <fullName evidence="2">Jasmonate ZIM domain-containing protein</fullName>
    </alternativeName>
</protein>
<dbReference type="AlphaFoldDB" id="A0AAV0MCJ1"/>
<dbReference type="PANTHER" id="PTHR33077">
    <property type="entry name" value="PROTEIN TIFY 4A-RELATED-RELATED"/>
    <property type="match status" value="1"/>
</dbReference>
<dbReference type="GO" id="GO:0005634">
    <property type="term" value="C:nucleus"/>
    <property type="evidence" value="ECO:0007669"/>
    <property type="project" value="UniProtKB-SubCell"/>
</dbReference>
<accession>A0AAV0MCJ1</accession>
<dbReference type="Pfam" id="PF06200">
    <property type="entry name" value="tify"/>
    <property type="match status" value="1"/>
</dbReference>
<dbReference type="EMBL" id="CAMGYJ010000007">
    <property type="protein sequence ID" value="CAI0444473.1"/>
    <property type="molecule type" value="Genomic_DNA"/>
</dbReference>
<feature type="region of interest" description="Disordered" evidence="3">
    <location>
        <begin position="370"/>
        <end position="389"/>
    </location>
</feature>
<feature type="compositionally biased region" description="Polar residues" evidence="3">
    <location>
        <begin position="196"/>
        <end position="212"/>
    </location>
</feature>
<keyword evidence="2" id="KW-1184">Jasmonic acid signaling pathway</keyword>
<dbReference type="SMART" id="SM00979">
    <property type="entry name" value="TIFY"/>
    <property type="match status" value="1"/>
</dbReference>
<dbReference type="GO" id="GO:2000022">
    <property type="term" value="P:regulation of jasmonic acid mediated signaling pathway"/>
    <property type="evidence" value="ECO:0007669"/>
    <property type="project" value="UniProtKB-UniRule"/>
</dbReference>
<feature type="region of interest" description="Disordered" evidence="3">
    <location>
        <begin position="1"/>
        <end position="29"/>
    </location>
</feature>
<comment type="subcellular location">
    <subcellularLocation>
        <location evidence="2">Nucleus</location>
    </subcellularLocation>
</comment>
<feature type="region of interest" description="Disordered" evidence="3">
    <location>
        <begin position="174"/>
        <end position="218"/>
    </location>
</feature>
<sequence>MVMMAQQQSKASSNANLPHDISLSTQQQQKEAKAAAMFHGFLGMKPSSSSISNSNDKRSKNNNEASAVLASSRNASASSSASQSIVASFAGAGIAIPGGRGGGGLLSTASDLASERQVPNHLEGIPYYVPRSDLSVAGSKRSNLDSAFIARDGVTQIIGPDSSESLHLMKMLRKAGPGERPKRSADDDQGLFGVQSRPSSASLILQPSTTGSRLDPNKWERSAVQYPRRGSHHVPFTHQLSASRFGGEATAAGVSSISQAAAADEGSRTSIKGPGVLSSINCGAGNSERTTAAVQASDSKPRPGTHILEPEASTHSSCQVPASASRQMTIFYGGQAHVFDDVHSNKADVIMALAGSNGISWSTTYTPKPTLTTRPSGGGKTSVGSVGEYDTSDAGINGALSERELRRRLPVVGSSIPTGVPSSDQMIIRPTGGHHRECGGVVLGSGKD</sequence>
<comment type="caution">
    <text evidence="5">The sequence shown here is derived from an EMBL/GenBank/DDBJ whole genome shotgun (WGS) entry which is preliminary data.</text>
</comment>
<evidence type="ECO:0000256" key="2">
    <source>
        <dbReference type="RuleBase" id="RU369065"/>
    </source>
</evidence>
<dbReference type="GO" id="GO:0009611">
    <property type="term" value="P:response to wounding"/>
    <property type="evidence" value="ECO:0007669"/>
    <property type="project" value="UniProtKB-UniRule"/>
</dbReference>
<evidence type="ECO:0000256" key="3">
    <source>
        <dbReference type="SAM" id="MobiDB-lite"/>
    </source>
</evidence>
<proteinExistence type="inferred from homology"/>
<evidence type="ECO:0000256" key="1">
    <source>
        <dbReference type="ARBA" id="ARBA00008614"/>
    </source>
</evidence>
<comment type="domain">
    <text evidence="2">The jas domain is required for interaction with COI1.</text>
</comment>
<comment type="similarity">
    <text evidence="1 2">Belongs to the TIFY/JAZ family.</text>
</comment>
<dbReference type="GO" id="GO:0031347">
    <property type="term" value="P:regulation of defense response"/>
    <property type="evidence" value="ECO:0007669"/>
    <property type="project" value="UniProtKB-UniRule"/>
</dbReference>
<dbReference type="PROSITE" id="PS51320">
    <property type="entry name" value="TIFY"/>
    <property type="match status" value="1"/>
</dbReference>
<gene>
    <name evidence="5" type="ORF">LITE_LOCUS28118</name>
</gene>
<dbReference type="Proteomes" id="UP001154282">
    <property type="component" value="Unassembled WGS sequence"/>
</dbReference>
<keyword evidence="6" id="KW-1185">Reference proteome</keyword>
<dbReference type="InterPro" id="IPR040390">
    <property type="entry name" value="TIFY/JAZ"/>
</dbReference>
<keyword evidence="2" id="KW-0539">Nucleus</keyword>
<dbReference type="PANTHER" id="PTHR33077:SF8">
    <property type="entry name" value="PROTEIN TIFY 8"/>
    <property type="match status" value="1"/>
</dbReference>
<feature type="domain" description="Tify" evidence="4">
    <location>
        <begin position="321"/>
        <end position="356"/>
    </location>
</feature>
<feature type="region of interest" description="Disordered" evidence="3">
    <location>
        <begin position="294"/>
        <end position="319"/>
    </location>
</feature>
<feature type="compositionally biased region" description="Basic and acidic residues" evidence="3">
    <location>
        <begin position="176"/>
        <end position="186"/>
    </location>
</feature>
<reference evidence="5" key="1">
    <citation type="submission" date="2022-08" db="EMBL/GenBank/DDBJ databases">
        <authorList>
            <person name="Gutierrez-Valencia J."/>
        </authorList>
    </citation>
    <scope>NUCLEOTIDE SEQUENCE</scope>
</reference>
<dbReference type="InterPro" id="IPR010399">
    <property type="entry name" value="Tify_dom"/>
</dbReference>
<evidence type="ECO:0000259" key="4">
    <source>
        <dbReference type="PROSITE" id="PS51320"/>
    </source>
</evidence>
<organism evidence="5 6">
    <name type="scientific">Linum tenue</name>
    <dbReference type="NCBI Taxonomy" id="586396"/>
    <lineage>
        <taxon>Eukaryota</taxon>
        <taxon>Viridiplantae</taxon>
        <taxon>Streptophyta</taxon>
        <taxon>Embryophyta</taxon>
        <taxon>Tracheophyta</taxon>
        <taxon>Spermatophyta</taxon>
        <taxon>Magnoliopsida</taxon>
        <taxon>eudicotyledons</taxon>
        <taxon>Gunneridae</taxon>
        <taxon>Pentapetalae</taxon>
        <taxon>rosids</taxon>
        <taxon>fabids</taxon>
        <taxon>Malpighiales</taxon>
        <taxon>Linaceae</taxon>
        <taxon>Linum</taxon>
    </lineage>
</organism>
<evidence type="ECO:0000313" key="5">
    <source>
        <dbReference type="EMBL" id="CAI0444473.1"/>
    </source>
</evidence>
<feature type="region of interest" description="Disordered" evidence="3">
    <location>
        <begin position="47"/>
        <end position="67"/>
    </location>
</feature>
<evidence type="ECO:0000313" key="6">
    <source>
        <dbReference type="Proteomes" id="UP001154282"/>
    </source>
</evidence>
<name>A0AAV0MCJ1_9ROSI</name>
<feature type="compositionally biased region" description="Polar residues" evidence="3">
    <location>
        <begin position="1"/>
        <end position="16"/>
    </location>
</feature>